<dbReference type="Proteomes" id="UP000195781">
    <property type="component" value="Unassembled WGS sequence"/>
</dbReference>
<dbReference type="CDD" id="cd04301">
    <property type="entry name" value="NAT_SF"/>
    <property type="match status" value="1"/>
</dbReference>
<dbReference type="EMBL" id="NFIE01000003">
    <property type="protein sequence ID" value="OUN89444.1"/>
    <property type="molecule type" value="Genomic_DNA"/>
</dbReference>
<reference evidence="3" key="1">
    <citation type="submission" date="2017-04" db="EMBL/GenBank/DDBJ databases">
        <title>Function of individual gut microbiota members based on whole genome sequencing of pure cultures obtained from chicken caecum.</title>
        <authorList>
            <person name="Medvecky M."/>
            <person name="Cejkova D."/>
            <person name="Polansky O."/>
            <person name="Karasova D."/>
            <person name="Kubasova T."/>
            <person name="Cizek A."/>
            <person name="Rychlik I."/>
        </authorList>
    </citation>
    <scope>NUCLEOTIDE SEQUENCE [LARGE SCALE GENOMIC DNA]</scope>
    <source>
        <strain evidence="3">An5</strain>
    </source>
</reference>
<protein>
    <submittedName>
        <fullName evidence="2">GNAT family N-acetyltransferase</fullName>
    </submittedName>
</protein>
<name>A0A1Y3XV71_9ACTN</name>
<dbReference type="RefSeq" id="WP_094334897.1">
    <property type="nucleotide sequence ID" value="NZ_NFIE01000003.1"/>
</dbReference>
<dbReference type="PANTHER" id="PTHR31435:SF10">
    <property type="entry name" value="BSR4717 PROTEIN"/>
    <property type="match status" value="1"/>
</dbReference>
<dbReference type="Gene3D" id="3.40.630.30">
    <property type="match status" value="1"/>
</dbReference>
<dbReference type="PROSITE" id="PS51729">
    <property type="entry name" value="GNAT_YJDJ"/>
    <property type="match status" value="1"/>
</dbReference>
<keyword evidence="2" id="KW-0808">Transferase</keyword>
<evidence type="ECO:0000313" key="2">
    <source>
        <dbReference type="EMBL" id="OUN89444.1"/>
    </source>
</evidence>
<evidence type="ECO:0000313" key="3">
    <source>
        <dbReference type="Proteomes" id="UP000195781"/>
    </source>
</evidence>
<dbReference type="GO" id="GO:0016740">
    <property type="term" value="F:transferase activity"/>
    <property type="evidence" value="ECO:0007669"/>
    <property type="project" value="UniProtKB-KW"/>
</dbReference>
<feature type="domain" description="N-acetyltransferase" evidence="1">
    <location>
        <begin position="8"/>
        <end position="96"/>
    </location>
</feature>
<comment type="caution">
    <text evidence="2">The sequence shown here is derived from an EMBL/GenBank/DDBJ whole genome shotgun (WGS) entry which is preliminary data.</text>
</comment>
<dbReference type="SUPFAM" id="SSF55729">
    <property type="entry name" value="Acyl-CoA N-acyltransferases (Nat)"/>
    <property type="match status" value="1"/>
</dbReference>
<organism evidence="2 3">
    <name type="scientific">[Collinsella] massiliensis</name>
    <dbReference type="NCBI Taxonomy" id="1232426"/>
    <lineage>
        <taxon>Bacteria</taxon>
        <taxon>Bacillati</taxon>
        <taxon>Actinomycetota</taxon>
        <taxon>Coriobacteriia</taxon>
        <taxon>Coriobacteriales</taxon>
        <taxon>Coriobacteriaceae</taxon>
        <taxon>Enorma</taxon>
    </lineage>
</organism>
<sequence>MDEQREPQFTVEENAIRLLGDDGKAIAEVTFPACGEGVVDIDHTFVDPSLRGLGMAGKLMDACAHELERTGRRARPTCSYAVRWFEKHPEWERILA</sequence>
<dbReference type="PANTHER" id="PTHR31435">
    <property type="entry name" value="PROTEIN NATD1"/>
    <property type="match status" value="1"/>
</dbReference>
<proteinExistence type="predicted"/>
<dbReference type="InterPro" id="IPR016181">
    <property type="entry name" value="Acyl_CoA_acyltransferase"/>
</dbReference>
<gene>
    <name evidence="2" type="ORF">B5G02_01435</name>
</gene>
<dbReference type="Pfam" id="PF14542">
    <property type="entry name" value="Acetyltransf_CG"/>
    <property type="match status" value="1"/>
</dbReference>
<dbReference type="OrthoDB" id="5405911at2"/>
<evidence type="ECO:0000259" key="1">
    <source>
        <dbReference type="PROSITE" id="PS51729"/>
    </source>
</evidence>
<keyword evidence="3" id="KW-1185">Reference proteome</keyword>
<dbReference type="AlphaFoldDB" id="A0A1Y3XV71"/>
<dbReference type="InterPro" id="IPR031165">
    <property type="entry name" value="GNAT_YJDJ"/>
</dbReference>
<accession>A0A1Y3XV71</accession>
<dbReference type="InterPro" id="IPR045057">
    <property type="entry name" value="Gcn5-rel_NAT"/>
</dbReference>